<comment type="caution">
    <text evidence="1">The sequence shown here is derived from an EMBL/GenBank/DDBJ whole genome shotgun (WGS) entry which is preliminary data.</text>
</comment>
<organism evidence="1 2">
    <name type="scientific">Streptomyces griseoluteus</name>
    <dbReference type="NCBI Taxonomy" id="29306"/>
    <lineage>
        <taxon>Bacteria</taxon>
        <taxon>Bacillati</taxon>
        <taxon>Actinomycetota</taxon>
        <taxon>Actinomycetes</taxon>
        <taxon>Kitasatosporales</taxon>
        <taxon>Streptomycetaceae</taxon>
        <taxon>Streptomyces</taxon>
    </lineage>
</organism>
<dbReference type="Proteomes" id="UP000298513">
    <property type="component" value="Unassembled WGS sequence"/>
</dbReference>
<sequence>MNSDAPKAHHPGEIVSESGIYECDCARHHAYSTDVKGHRFPPLPDACTGNGWPLKAAAHPES</sequence>
<gene>
    <name evidence="1" type="ORF">E5082_32175</name>
</gene>
<protein>
    <submittedName>
        <fullName evidence="1">Uncharacterized protein</fullName>
    </submittedName>
</protein>
<dbReference type="EMBL" id="SRRU01000021">
    <property type="protein sequence ID" value="TGN73403.1"/>
    <property type="molecule type" value="Genomic_DNA"/>
</dbReference>
<evidence type="ECO:0000313" key="1">
    <source>
        <dbReference type="EMBL" id="TGN73403.1"/>
    </source>
</evidence>
<reference evidence="1 2" key="1">
    <citation type="submission" date="2019-04" db="EMBL/GenBank/DDBJ databases">
        <title>Streptomyces sp. nov. Bv016 isolated from bark of Buahinia variegata.</title>
        <authorList>
            <person name="Kanchanasin P."/>
            <person name="Tanasupawat S."/>
            <person name="Yuki M."/>
            <person name="Kudo T."/>
        </authorList>
    </citation>
    <scope>NUCLEOTIDE SEQUENCE [LARGE SCALE GENOMIC DNA]</scope>
    <source>
        <strain evidence="1 2">JCM 4765</strain>
    </source>
</reference>
<evidence type="ECO:0000313" key="2">
    <source>
        <dbReference type="Proteomes" id="UP000298513"/>
    </source>
</evidence>
<dbReference type="AlphaFoldDB" id="A0A4Z1CWW3"/>
<keyword evidence="2" id="KW-1185">Reference proteome</keyword>
<accession>A0A4Z1CWW3</accession>
<name>A0A4Z1CWW3_STRGP</name>
<proteinExistence type="predicted"/>